<dbReference type="PROSITE" id="PS01360">
    <property type="entry name" value="ZF_MYND_1"/>
    <property type="match status" value="1"/>
</dbReference>
<evidence type="ECO:0000256" key="4">
    <source>
        <dbReference type="PROSITE-ProRule" id="PRU00134"/>
    </source>
</evidence>
<keyword evidence="1" id="KW-0479">Metal-binding</keyword>
<dbReference type="PROSITE" id="PS50865">
    <property type="entry name" value="ZF_MYND_2"/>
    <property type="match status" value="1"/>
</dbReference>
<evidence type="ECO:0000256" key="3">
    <source>
        <dbReference type="ARBA" id="ARBA00022833"/>
    </source>
</evidence>
<dbReference type="InterPro" id="IPR058518">
    <property type="entry name" value="DUF8205"/>
</dbReference>
<evidence type="ECO:0000256" key="2">
    <source>
        <dbReference type="ARBA" id="ARBA00022771"/>
    </source>
</evidence>
<dbReference type="RefSeq" id="XP_041160898.1">
    <property type="nucleotide sequence ID" value="XM_041302840.1"/>
</dbReference>
<dbReference type="Proteomes" id="UP000719766">
    <property type="component" value="Unassembled WGS sequence"/>
</dbReference>
<feature type="domain" description="MYND-type" evidence="5">
    <location>
        <begin position="50"/>
        <end position="88"/>
    </location>
</feature>
<name>A0A9P7DJ22_9AGAM</name>
<dbReference type="GO" id="GO:0008270">
    <property type="term" value="F:zinc ion binding"/>
    <property type="evidence" value="ECO:0007669"/>
    <property type="project" value="UniProtKB-KW"/>
</dbReference>
<evidence type="ECO:0000256" key="1">
    <source>
        <dbReference type="ARBA" id="ARBA00022723"/>
    </source>
</evidence>
<dbReference type="PANTHER" id="PTHR10237:SF14">
    <property type="entry name" value="MYND-TYPE DOMAIN-CONTAINING PROTEIN"/>
    <property type="match status" value="1"/>
</dbReference>
<proteinExistence type="predicted"/>
<organism evidence="6 7">
    <name type="scientific">Suillus plorans</name>
    <dbReference type="NCBI Taxonomy" id="116603"/>
    <lineage>
        <taxon>Eukaryota</taxon>
        <taxon>Fungi</taxon>
        <taxon>Dikarya</taxon>
        <taxon>Basidiomycota</taxon>
        <taxon>Agaricomycotina</taxon>
        <taxon>Agaricomycetes</taxon>
        <taxon>Agaricomycetidae</taxon>
        <taxon>Boletales</taxon>
        <taxon>Suillineae</taxon>
        <taxon>Suillaceae</taxon>
        <taxon>Suillus</taxon>
    </lineage>
</organism>
<dbReference type="Pfam" id="PF26632">
    <property type="entry name" value="DUF8205"/>
    <property type="match status" value="1"/>
</dbReference>
<keyword evidence="7" id="KW-1185">Reference proteome</keyword>
<accession>A0A9P7DJ22</accession>
<dbReference type="SUPFAM" id="SSF144232">
    <property type="entry name" value="HIT/MYND zinc finger-like"/>
    <property type="match status" value="1"/>
</dbReference>
<dbReference type="Gene3D" id="6.10.140.2220">
    <property type="match status" value="1"/>
</dbReference>
<dbReference type="Pfam" id="PF01753">
    <property type="entry name" value="zf-MYND"/>
    <property type="match status" value="1"/>
</dbReference>
<dbReference type="GeneID" id="64596604"/>
<comment type="caution">
    <text evidence="6">The sequence shown here is derived from an EMBL/GenBank/DDBJ whole genome shotgun (WGS) entry which is preliminary data.</text>
</comment>
<evidence type="ECO:0000313" key="7">
    <source>
        <dbReference type="Proteomes" id="UP000719766"/>
    </source>
</evidence>
<dbReference type="OrthoDB" id="341421at2759"/>
<dbReference type="EMBL" id="JABBWE010000024">
    <property type="protein sequence ID" value="KAG1794859.1"/>
    <property type="molecule type" value="Genomic_DNA"/>
</dbReference>
<reference evidence="6" key="1">
    <citation type="journal article" date="2020" name="New Phytol.">
        <title>Comparative genomics reveals dynamic genome evolution in host specialist ectomycorrhizal fungi.</title>
        <authorList>
            <person name="Lofgren L.A."/>
            <person name="Nguyen N.H."/>
            <person name="Vilgalys R."/>
            <person name="Ruytinx J."/>
            <person name="Liao H.L."/>
            <person name="Branco S."/>
            <person name="Kuo A."/>
            <person name="LaButti K."/>
            <person name="Lipzen A."/>
            <person name="Andreopoulos W."/>
            <person name="Pangilinan J."/>
            <person name="Riley R."/>
            <person name="Hundley H."/>
            <person name="Na H."/>
            <person name="Barry K."/>
            <person name="Grigoriev I.V."/>
            <person name="Stajich J.E."/>
            <person name="Kennedy P.G."/>
        </authorList>
    </citation>
    <scope>NUCLEOTIDE SEQUENCE</scope>
    <source>
        <strain evidence="6">S12</strain>
    </source>
</reference>
<dbReference type="InterPro" id="IPR024119">
    <property type="entry name" value="TF_DEAF-1"/>
</dbReference>
<dbReference type="GO" id="GO:0005634">
    <property type="term" value="C:nucleus"/>
    <property type="evidence" value="ECO:0007669"/>
    <property type="project" value="TreeGrafter"/>
</dbReference>
<keyword evidence="3" id="KW-0862">Zinc</keyword>
<protein>
    <recommendedName>
        <fullName evidence="5">MYND-type domain-containing protein</fullName>
    </recommendedName>
</protein>
<dbReference type="PANTHER" id="PTHR10237">
    <property type="entry name" value="DEFORMED EPIDERMAL AUTOREGULATORY FACTOR 1 HOMOLOG SUPPRESSIN"/>
    <property type="match status" value="1"/>
</dbReference>
<keyword evidence="2 4" id="KW-0863">Zinc-finger</keyword>
<evidence type="ECO:0000313" key="6">
    <source>
        <dbReference type="EMBL" id="KAG1794859.1"/>
    </source>
</evidence>
<dbReference type="GO" id="GO:0000981">
    <property type="term" value="F:DNA-binding transcription factor activity, RNA polymerase II-specific"/>
    <property type="evidence" value="ECO:0007669"/>
    <property type="project" value="TreeGrafter"/>
</dbReference>
<sequence>MSTDPNNSFATPRGVVVHHVTHPERDNEFRATAVSSEFLKANQKMFRVQCTQCQMSLEKPLKCAKCKSVWYCSKECQRKHWPTHKPRCHEVERSSGTLKFIRMFILNPILMGLLKIGAVIDCGLLDNPRIGFDVPFGVRVDIAIEPSNILDFVGLYLGSKSLGEKLQGMVQLNAMMSWELTSERVGKWREARARHDAEGFAQDPVGLVDFIDANCTKDFGNAMTAELHILPGILDMAKPREHVLGVSAITGAEIRKPMSAMTWLETINMHIRADKDNQLLLRTEMTDQDKEIIRAAGRNEDTYLARLVETKMQREHLYANIVQRRTE</sequence>
<evidence type="ECO:0000259" key="5">
    <source>
        <dbReference type="PROSITE" id="PS50865"/>
    </source>
</evidence>
<dbReference type="InterPro" id="IPR002893">
    <property type="entry name" value="Znf_MYND"/>
</dbReference>
<dbReference type="AlphaFoldDB" id="A0A9P7DJ22"/>
<gene>
    <name evidence="6" type="ORF">HD556DRAFT_1367453</name>
</gene>